<dbReference type="GeneID" id="118429134"/>
<evidence type="ECO:0000313" key="4">
    <source>
        <dbReference type="RefSeq" id="XP_035695432.1"/>
    </source>
</evidence>
<evidence type="ECO:0000313" key="3">
    <source>
        <dbReference type="Proteomes" id="UP000001554"/>
    </source>
</evidence>
<gene>
    <name evidence="4" type="primary">LOC118429134</name>
</gene>
<evidence type="ECO:0000256" key="2">
    <source>
        <dbReference type="SAM" id="SignalP"/>
    </source>
</evidence>
<dbReference type="Gene3D" id="3.50.30.50">
    <property type="entry name" value="Putative cyclase"/>
    <property type="match status" value="1"/>
</dbReference>
<dbReference type="Pfam" id="PF04199">
    <property type="entry name" value="Cyclase"/>
    <property type="match status" value="1"/>
</dbReference>
<dbReference type="GO" id="GO:0019441">
    <property type="term" value="P:L-tryptophan catabolic process to kynurenine"/>
    <property type="evidence" value="ECO:0000318"/>
    <property type="project" value="GO_Central"/>
</dbReference>
<feature type="chain" id="PRO_5039893843" evidence="2">
    <location>
        <begin position="24"/>
        <end position="289"/>
    </location>
</feature>
<dbReference type="AlphaFoldDB" id="A0A9J7N6W0"/>
<feature type="signal peptide" evidence="2">
    <location>
        <begin position="1"/>
        <end position="23"/>
    </location>
</feature>
<dbReference type="PANTHER" id="PTHR31118">
    <property type="entry name" value="CYCLASE-LIKE PROTEIN 2"/>
    <property type="match status" value="1"/>
</dbReference>
<name>A0A9J7N6W0_BRAFL</name>
<dbReference type="PANTHER" id="PTHR31118:SF12">
    <property type="entry name" value="CYCLASE-LIKE PROTEIN 2"/>
    <property type="match status" value="1"/>
</dbReference>
<evidence type="ECO:0000256" key="1">
    <source>
        <dbReference type="ARBA" id="ARBA00007865"/>
    </source>
</evidence>
<keyword evidence="3" id="KW-1185">Reference proteome</keyword>
<dbReference type="OrthoDB" id="7108654at2759"/>
<dbReference type="PROSITE" id="PS51257">
    <property type="entry name" value="PROKAR_LIPOPROTEIN"/>
    <property type="match status" value="1"/>
</dbReference>
<dbReference type="InterPro" id="IPR037175">
    <property type="entry name" value="KFase_sf"/>
</dbReference>
<protein>
    <submittedName>
        <fullName evidence="4">Isatin hydrolase-like</fullName>
    </submittedName>
</protein>
<dbReference type="OMA" id="MGKAVCF"/>
<accession>A0A9J7N6W0</accession>
<organism evidence="3 4">
    <name type="scientific">Branchiostoma floridae</name>
    <name type="common">Florida lancelet</name>
    <name type="synonym">Amphioxus</name>
    <dbReference type="NCBI Taxonomy" id="7739"/>
    <lineage>
        <taxon>Eukaryota</taxon>
        <taxon>Metazoa</taxon>
        <taxon>Chordata</taxon>
        <taxon>Cephalochordata</taxon>
        <taxon>Leptocardii</taxon>
        <taxon>Amphioxiformes</taxon>
        <taxon>Branchiostomatidae</taxon>
        <taxon>Branchiostoma</taxon>
    </lineage>
</organism>
<dbReference type="SUPFAM" id="SSF102198">
    <property type="entry name" value="Putative cyclase"/>
    <property type="match status" value="1"/>
</dbReference>
<dbReference type="RefSeq" id="XP_035695432.1">
    <property type="nucleotide sequence ID" value="XM_035839539.1"/>
</dbReference>
<reference evidence="4" key="2">
    <citation type="submission" date="2025-08" db="UniProtKB">
        <authorList>
            <consortium name="RefSeq"/>
        </authorList>
    </citation>
    <scope>IDENTIFICATION</scope>
    <source>
        <strain evidence="4">S238N-H82</strain>
        <tissue evidence="4">Testes</tissue>
    </source>
</reference>
<reference evidence="3" key="1">
    <citation type="journal article" date="2020" name="Nat. Ecol. Evol.">
        <title>Deeply conserved synteny resolves early events in vertebrate evolution.</title>
        <authorList>
            <person name="Simakov O."/>
            <person name="Marletaz F."/>
            <person name="Yue J.X."/>
            <person name="O'Connell B."/>
            <person name="Jenkins J."/>
            <person name="Brandt A."/>
            <person name="Calef R."/>
            <person name="Tung C.H."/>
            <person name="Huang T.K."/>
            <person name="Schmutz J."/>
            <person name="Satoh N."/>
            <person name="Yu J.K."/>
            <person name="Putnam N.H."/>
            <person name="Green R.E."/>
            <person name="Rokhsar D.S."/>
        </authorList>
    </citation>
    <scope>NUCLEOTIDE SEQUENCE [LARGE SCALE GENOMIC DNA]</scope>
    <source>
        <strain evidence="3">S238N-H82</strain>
    </source>
</reference>
<comment type="similarity">
    <text evidence="1">Belongs to the Cyclase 1 superfamily.</text>
</comment>
<dbReference type="GO" id="GO:0004061">
    <property type="term" value="F:arylformamidase activity"/>
    <property type="evidence" value="ECO:0000318"/>
    <property type="project" value="GO_Central"/>
</dbReference>
<dbReference type="Proteomes" id="UP000001554">
    <property type="component" value="Chromosome 13"/>
</dbReference>
<dbReference type="InterPro" id="IPR007325">
    <property type="entry name" value="KFase/CYL"/>
</dbReference>
<sequence>MAAKHRPILLITITSGLLLGCWGQSVPRLIDLTWTLKAGIPVHPFFPPYQFTIVYRDDHPGGYYLESNEIAMNEHTGTHIDAPAHFARGAWRLDQIPLGHLTGPGVMIDVRDRIGDNTDYAVTAQDLQDWEREYGHIPEGGIIMLRSGWGEQFYEEGPVPYLGVGQKNDSLLHSPGLHPDAAQWLVDNRDVKVIGFDTVSADTGDSKTCPTHKILLPNNIIIIENVGHLNEMPPTGSTVYAMPIKIGDGSGAPSRVFAIIDERTSDAGLTTSDFILVLASAIVLIVQAI</sequence>
<keyword evidence="2" id="KW-0732">Signal</keyword>
<proteinExistence type="inferred from homology"/>
<dbReference type="KEGG" id="bfo:118429134"/>